<proteinExistence type="predicted"/>
<evidence type="ECO:0000256" key="1">
    <source>
        <dbReference type="SAM" id="MobiDB-lite"/>
    </source>
</evidence>
<name>A0ABV2FIN1_9STRE</name>
<sequence>MKKIITYFSFFSLVCLLSGCQLIDQLKSNMASKGAKEEFIERLAKFTTPNDQGLIGIKAERQYPSGSTNVRTIIIDTEKSIYSDSWEWKFEDGSTAYDNIIEDDRFRYISSEKESQYLRKERSVDAKSIVANYKRNRKDALAYLRRFPEKDFYSKNGSIFMNTIYKVDDHVLYALSDGVAIDFNEFSQENPILPSTEEDVYLSGDSLVFEWKDGGKSVITAFSPTDAPQRPDNYYVESEEE</sequence>
<comment type="caution">
    <text evidence="2">The sequence shown here is derived from an EMBL/GenBank/DDBJ whole genome shotgun (WGS) entry which is preliminary data.</text>
</comment>
<organism evidence="2 3">
    <name type="scientific">Streptococcus rupicaprae</name>
    <dbReference type="NCBI Taxonomy" id="759619"/>
    <lineage>
        <taxon>Bacteria</taxon>
        <taxon>Bacillati</taxon>
        <taxon>Bacillota</taxon>
        <taxon>Bacilli</taxon>
        <taxon>Lactobacillales</taxon>
        <taxon>Streptococcaceae</taxon>
        <taxon>Streptococcus</taxon>
    </lineage>
</organism>
<accession>A0ABV2FIN1</accession>
<dbReference type="RefSeq" id="WP_354365567.1">
    <property type="nucleotide sequence ID" value="NZ_JBEPLO010000016.1"/>
</dbReference>
<protein>
    <recommendedName>
        <fullName evidence="4">Lipoprotein</fullName>
    </recommendedName>
</protein>
<keyword evidence="3" id="KW-1185">Reference proteome</keyword>
<dbReference type="PROSITE" id="PS51257">
    <property type="entry name" value="PROKAR_LIPOPROTEIN"/>
    <property type="match status" value="1"/>
</dbReference>
<dbReference type="EMBL" id="JBEPLO010000016">
    <property type="protein sequence ID" value="MET3558420.1"/>
    <property type="molecule type" value="Genomic_DNA"/>
</dbReference>
<gene>
    <name evidence="2" type="ORF">ABID29_001545</name>
</gene>
<reference evidence="2 3" key="1">
    <citation type="submission" date="2024-06" db="EMBL/GenBank/DDBJ databases">
        <title>Genomic Encyclopedia of Type Strains, Phase IV (KMG-IV): sequencing the most valuable type-strain genomes for metagenomic binning, comparative biology and taxonomic classification.</title>
        <authorList>
            <person name="Goeker M."/>
        </authorList>
    </citation>
    <scope>NUCLEOTIDE SEQUENCE [LARGE SCALE GENOMIC DNA]</scope>
    <source>
        <strain evidence="2 3">DSM 28303</strain>
    </source>
</reference>
<feature type="region of interest" description="Disordered" evidence="1">
    <location>
        <begin position="222"/>
        <end position="241"/>
    </location>
</feature>
<dbReference type="Proteomes" id="UP001549122">
    <property type="component" value="Unassembled WGS sequence"/>
</dbReference>
<evidence type="ECO:0000313" key="3">
    <source>
        <dbReference type="Proteomes" id="UP001549122"/>
    </source>
</evidence>
<evidence type="ECO:0008006" key="4">
    <source>
        <dbReference type="Google" id="ProtNLM"/>
    </source>
</evidence>
<evidence type="ECO:0000313" key="2">
    <source>
        <dbReference type="EMBL" id="MET3558420.1"/>
    </source>
</evidence>